<dbReference type="Proteomes" id="UP001352852">
    <property type="component" value="Unassembled WGS sequence"/>
</dbReference>
<evidence type="ECO:0000259" key="1">
    <source>
        <dbReference type="Pfam" id="PF25062"/>
    </source>
</evidence>
<name>A0ABU7D0R3_9TELE</name>
<sequence length="92" mass="10525">MEEEDTILALIKYYCYEKYFNHAVNSASAVQRKFSNDPIYIFFHAYATLMQGEIEDATAELDTIKDDRDLSLCTLMALVYAEKKKSNPGDLA</sequence>
<proteinExistence type="predicted"/>
<dbReference type="InterPro" id="IPR056833">
    <property type="entry name" value="ARM_TT21_N"/>
</dbReference>
<keyword evidence="3" id="KW-1185">Reference proteome</keyword>
<organism evidence="2 3">
    <name type="scientific">Characodon lateralis</name>
    <dbReference type="NCBI Taxonomy" id="208331"/>
    <lineage>
        <taxon>Eukaryota</taxon>
        <taxon>Metazoa</taxon>
        <taxon>Chordata</taxon>
        <taxon>Craniata</taxon>
        <taxon>Vertebrata</taxon>
        <taxon>Euteleostomi</taxon>
        <taxon>Actinopterygii</taxon>
        <taxon>Neopterygii</taxon>
        <taxon>Teleostei</taxon>
        <taxon>Neoteleostei</taxon>
        <taxon>Acanthomorphata</taxon>
        <taxon>Ovalentaria</taxon>
        <taxon>Atherinomorphae</taxon>
        <taxon>Cyprinodontiformes</taxon>
        <taxon>Goodeidae</taxon>
        <taxon>Characodon</taxon>
    </lineage>
</organism>
<accession>A0ABU7D0R3</accession>
<dbReference type="PANTHER" id="PTHR14699:SF1">
    <property type="entry name" value="TETRATRICOPEPTIDE REPEAT PROTEIN 21B"/>
    <property type="match status" value="1"/>
</dbReference>
<evidence type="ECO:0000313" key="2">
    <source>
        <dbReference type="EMBL" id="MED6268100.1"/>
    </source>
</evidence>
<gene>
    <name evidence="2" type="ORF">CHARACLAT_018781</name>
</gene>
<dbReference type="EMBL" id="JAHUTJ010009859">
    <property type="protein sequence ID" value="MED6268100.1"/>
    <property type="molecule type" value="Genomic_DNA"/>
</dbReference>
<dbReference type="PANTHER" id="PTHR14699">
    <property type="entry name" value="STI2 PROTEIN-RELATED"/>
    <property type="match status" value="1"/>
</dbReference>
<dbReference type="InterPro" id="IPR040364">
    <property type="entry name" value="TTC21A/TTC21B"/>
</dbReference>
<feature type="domain" description="Tetratricopeptide repeat protein 21A/21B N-terminal ARM repeat" evidence="1">
    <location>
        <begin position="11"/>
        <end position="88"/>
    </location>
</feature>
<comment type="caution">
    <text evidence="2">The sequence shown here is derived from an EMBL/GenBank/DDBJ whole genome shotgun (WGS) entry which is preliminary data.</text>
</comment>
<dbReference type="Pfam" id="PF25062">
    <property type="entry name" value="ARM_TT21_N"/>
    <property type="match status" value="1"/>
</dbReference>
<protein>
    <recommendedName>
        <fullName evidence="1">Tetratricopeptide repeat protein 21A/21B N-terminal ARM repeat domain-containing protein</fullName>
    </recommendedName>
</protein>
<evidence type="ECO:0000313" key="3">
    <source>
        <dbReference type="Proteomes" id="UP001352852"/>
    </source>
</evidence>
<reference evidence="2 3" key="1">
    <citation type="submission" date="2021-06" db="EMBL/GenBank/DDBJ databases">
        <authorList>
            <person name="Palmer J.M."/>
        </authorList>
    </citation>
    <scope>NUCLEOTIDE SEQUENCE [LARGE SCALE GENOMIC DNA]</scope>
    <source>
        <strain evidence="2 3">CL_MEX2019</strain>
        <tissue evidence="2">Muscle</tissue>
    </source>
</reference>